<dbReference type="Pfam" id="PF06767">
    <property type="entry name" value="Sif"/>
    <property type="match status" value="1"/>
</dbReference>
<gene>
    <name evidence="1" type="ORF">I8608_003712</name>
</gene>
<reference evidence="1" key="1">
    <citation type="journal article" date="2018" name="Genome Biol.">
        <title>SKESA: strategic k-mer extension for scrupulous assemblies.</title>
        <authorList>
            <person name="Souvorov A."/>
            <person name="Agarwala R."/>
            <person name="Lipman D.J."/>
        </authorList>
    </citation>
    <scope>NUCLEOTIDE SEQUENCE</scope>
    <source>
        <strain evidence="1">Morganella morganii ARLG-3209</strain>
    </source>
</reference>
<dbReference type="Gene3D" id="3.30.2440.10">
    <property type="entry name" value="Secreted effector protein SifA"/>
    <property type="match status" value="1"/>
</dbReference>
<dbReference type="Proteomes" id="UP000865968">
    <property type="component" value="Unassembled WGS sequence"/>
</dbReference>
<evidence type="ECO:0000313" key="2">
    <source>
        <dbReference type="Proteomes" id="UP000865968"/>
    </source>
</evidence>
<sequence length="187" mass="20655">MPLKIGNRFFPAEISNSQINAIVRSDTSPEVSLWEKIKAFFCSANKPEALALIRQICHPPDGTTWEAVTEKFEQLKTLTYGGYKESVQVGRDGENHACILDENGDEMLSVTVDKDTGEYTVKCQGYLKTDYLNPPGGWETELATDASEALWTDHSVTAAPQTAQSYEATWPAWEEAAPAGEAFSRES</sequence>
<proteinExistence type="predicted"/>
<dbReference type="InterPro" id="IPR010637">
    <property type="entry name" value="Sif"/>
</dbReference>
<organism evidence="1 2">
    <name type="scientific">Morganella morganii</name>
    <name type="common">Proteus morganii</name>
    <dbReference type="NCBI Taxonomy" id="582"/>
    <lineage>
        <taxon>Bacteria</taxon>
        <taxon>Pseudomonadati</taxon>
        <taxon>Pseudomonadota</taxon>
        <taxon>Gammaproteobacteria</taxon>
        <taxon>Enterobacterales</taxon>
        <taxon>Morganellaceae</taxon>
        <taxon>Morganella</taxon>
    </lineage>
</organism>
<comment type="caution">
    <text evidence="1">The sequence shown here is derived from an EMBL/GenBank/DDBJ whole genome shotgun (WGS) entry which is preliminary data.</text>
</comment>
<protein>
    <submittedName>
        <fullName evidence="1">E3 ubiquitin--protein ligase</fullName>
    </submittedName>
</protein>
<feature type="non-terminal residue" evidence="1">
    <location>
        <position position="187"/>
    </location>
</feature>
<reference evidence="1" key="2">
    <citation type="submission" date="2020-10" db="EMBL/GenBank/DDBJ databases">
        <authorList>
            <consortium name="NCBI Pathogen Detection Project"/>
        </authorList>
    </citation>
    <scope>NUCLEOTIDE SEQUENCE</scope>
    <source>
        <strain evidence="1">Morganella morganii ARLG-3209</strain>
    </source>
</reference>
<dbReference type="AlphaFoldDB" id="A0AAN5S1T7"/>
<name>A0AAN5S1T7_MORMO</name>
<evidence type="ECO:0000313" key="1">
    <source>
        <dbReference type="EMBL" id="HAT3810805.1"/>
    </source>
</evidence>
<dbReference type="EMBL" id="DACSWI010000015">
    <property type="protein sequence ID" value="HAT3810805.1"/>
    <property type="molecule type" value="Genomic_DNA"/>
</dbReference>
<accession>A0AAN5S1T7</accession>